<evidence type="ECO:0000313" key="3">
    <source>
        <dbReference type="Proteomes" id="UP000324282"/>
    </source>
</evidence>
<gene>
    <name evidence="2" type="ORF">A9A72_121317</name>
</gene>
<dbReference type="Pfam" id="PF11666">
    <property type="entry name" value="DUF2933"/>
    <property type="match status" value="1"/>
</dbReference>
<dbReference type="OrthoDB" id="7029766at2"/>
<sequence>MSSLPSKIKSIPQRNPIVTGLTVAVVGYLLMNQSSGAFATALPSLLFLLPCLLMMVVCMKHMSGGKCEKNKGSVAEENAQLIENKANQKTLEV</sequence>
<evidence type="ECO:0008006" key="4">
    <source>
        <dbReference type="Google" id="ProtNLM"/>
    </source>
</evidence>
<comment type="caution">
    <text evidence="2">The sequence shown here is derived from an EMBL/GenBank/DDBJ whole genome shotgun (WGS) entry which is preliminary data.</text>
</comment>
<evidence type="ECO:0000313" key="2">
    <source>
        <dbReference type="EMBL" id="TYP66318.1"/>
    </source>
</evidence>
<accession>A0A5S5BIS2</accession>
<dbReference type="Proteomes" id="UP000324282">
    <property type="component" value="Unassembled WGS sequence"/>
</dbReference>
<dbReference type="EMBL" id="VNHQ01000011">
    <property type="protein sequence ID" value="TYP66318.1"/>
    <property type="molecule type" value="Genomic_DNA"/>
</dbReference>
<dbReference type="InterPro" id="IPR021682">
    <property type="entry name" value="DUF2933"/>
</dbReference>
<protein>
    <recommendedName>
        <fullName evidence="4">DUF2933 domain-containing protein</fullName>
    </recommendedName>
</protein>
<organism evidence="2 3">
    <name type="scientific">Stutzerimonas stutzeri</name>
    <name type="common">Pseudomonas stutzeri</name>
    <dbReference type="NCBI Taxonomy" id="316"/>
    <lineage>
        <taxon>Bacteria</taxon>
        <taxon>Pseudomonadati</taxon>
        <taxon>Pseudomonadota</taxon>
        <taxon>Gammaproteobacteria</taxon>
        <taxon>Pseudomonadales</taxon>
        <taxon>Pseudomonadaceae</taxon>
        <taxon>Stutzerimonas</taxon>
    </lineage>
</organism>
<keyword evidence="1" id="KW-0812">Transmembrane</keyword>
<name>A0A5S5BIS2_STUST</name>
<dbReference type="AlphaFoldDB" id="A0A5S5BIS2"/>
<proteinExistence type="predicted"/>
<dbReference type="RefSeq" id="WP_148924232.1">
    <property type="nucleotide sequence ID" value="NZ_VNHQ01000011.1"/>
</dbReference>
<evidence type="ECO:0000256" key="1">
    <source>
        <dbReference type="SAM" id="Phobius"/>
    </source>
</evidence>
<keyword evidence="1" id="KW-1133">Transmembrane helix</keyword>
<feature type="transmembrane region" description="Helical" evidence="1">
    <location>
        <begin position="37"/>
        <end position="59"/>
    </location>
</feature>
<reference evidence="2 3" key="1">
    <citation type="submission" date="2019-07" db="EMBL/GenBank/DDBJ databases">
        <title>Deep subsurface shale carbon reservoir microbial communities from Ohio and West Virginia, USA.</title>
        <authorList>
            <person name="Wrighton K."/>
        </authorList>
    </citation>
    <scope>NUCLEOTIDE SEQUENCE [LARGE SCALE GENOMIC DNA]</scope>
    <source>
        <strain evidence="2 3">NP_8Ht</strain>
    </source>
</reference>
<keyword evidence="1" id="KW-0472">Membrane</keyword>